<evidence type="ECO:0000256" key="4">
    <source>
        <dbReference type="ARBA" id="ARBA00022630"/>
    </source>
</evidence>
<evidence type="ECO:0000313" key="13">
    <source>
        <dbReference type="EMBL" id="PKI60675.1"/>
    </source>
</evidence>
<dbReference type="GO" id="GO:0009851">
    <property type="term" value="P:auxin biosynthetic process"/>
    <property type="evidence" value="ECO:0007669"/>
    <property type="project" value="UniProtKB-KW"/>
</dbReference>
<evidence type="ECO:0000256" key="6">
    <source>
        <dbReference type="ARBA" id="ARBA00022857"/>
    </source>
</evidence>
<dbReference type="InterPro" id="IPR000960">
    <property type="entry name" value="Flavin_mOase"/>
</dbReference>
<evidence type="ECO:0000313" key="15">
    <source>
        <dbReference type="Proteomes" id="UP000233551"/>
    </source>
</evidence>
<keyword evidence="4 11" id="KW-0285">Flavoprotein</keyword>
<dbReference type="GO" id="GO:0103075">
    <property type="term" value="F:indole-3-pyruvate monooxygenase activity"/>
    <property type="evidence" value="ECO:0007669"/>
    <property type="project" value="UniProtKB-EC"/>
</dbReference>
<dbReference type="PROSITE" id="PS51257">
    <property type="entry name" value="PROKAR_LIPOPROTEIN"/>
    <property type="match status" value="1"/>
</dbReference>
<evidence type="ECO:0000256" key="9">
    <source>
        <dbReference type="ARBA" id="ARBA00023070"/>
    </source>
</evidence>
<dbReference type="InterPro" id="IPR020946">
    <property type="entry name" value="Flavin_mOase-like"/>
</dbReference>
<evidence type="ECO:0000256" key="2">
    <source>
        <dbReference type="ARBA" id="ARBA00004814"/>
    </source>
</evidence>
<dbReference type="PANTHER" id="PTHR43539:SF9">
    <property type="entry name" value="INDOLE-3-PYRUVATE MONOOXYGENASE YUCCA11-RELATED"/>
    <property type="match status" value="1"/>
</dbReference>
<comment type="caution">
    <text evidence="12">The sequence shown here is derived from an EMBL/GenBank/DDBJ whole genome shotgun (WGS) entry which is preliminary data.</text>
</comment>
<keyword evidence="6" id="KW-0521">NADP</keyword>
<keyword evidence="15" id="KW-1185">Reference proteome</keyword>
<evidence type="ECO:0000256" key="1">
    <source>
        <dbReference type="ARBA" id="ARBA00001974"/>
    </source>
</evidence>
<dbReference type="EMBL" id="PGOL01001131">
    <property type="protein sequence ID" value="PKI60675.1"/>
    <property type="molecule type" value="Genomic_DNA"/>
</dbReference>
<dbReference type="EC" id="1.-.-.-" evidence="11"/>
<comment type="catalytic activity">
    <reaction evidence="10">
        <text>indole-3-pyruvate + NADPH + O2 + H(+) = (indol-3-yl)acetate + CO2 + NADP(+) + H2O</text>
        <dbReference type="Rhea" id="RHEA:34331"/>
        <dbReference type="ChEBI" id="CHEBI:15377"/>
        <dbReference type="ChEBI" id="CHEBI:15378"/>
        <dbReference type="ChEBI" id="CHEBI:15379"/>
        <dbReference type="ChEBI" id="CHEBI:16526"/>
        <dbReference type="ChEBI" id="CHEBI:17640"/>
        <dbReference type="ChEBI" id="CHEBI:30854"/>
        <dbReference type="ChEBI" id="CHEBI:57783"/>
        <dbReference type="ChEBI" id="CHEBI:58349"/>
        <dbReference type="EC" id="1.14.13.168"/>
    </reaction>
</comment>
<reference evidence="14" key="1">
    <citation type="journal article" date="2017" name="Plant J.">
        <title>The pomegranate (Punica granatum L.) genome and the genomics of punicalagin biosynthesis.</title>
        <authorList>
            <person name="Qin G."/>
            <person name="Xu C."/>
            <person name="Ming R."/>
            <person name="Tang H."/>
            <person name="Guyot R."/>
            <person name="Kramer E.M."/>
            <person name="Hu Y."/>
            <person name="Yi X."/>
            <person name="Qi Y."/>
            <person name="Xu X."/>
            <person name="Gao Z."/>
            <person name="Pan H."/>
            <person name="Jian J."/>
            <person name="Tian Y."/>
            <person name="Yue Z."/>
            <person name="Xu Y."/>
        </authorList>
    </citation>
    <scope>NUCLEOTIDE SEQUENCE [LARGE SCALE GENOMIC DNA]</scope>
    <source>
        <strain evidence="14">cv. Dabenzi</strain>
    </source>
</reference>
<proteinExistence type="inferred from homology"/>
<dbReference type="PRINTS" id="PR00368">
    <property type="entry name" value="FADPNR"/>
</dbReference>
<dbReference type="OrthoDB" id="66881at2759"/>
<evidence type="ECO:0000313" key="14">
    <source>
        <dbReference type="Proteomes" id="UP000197138"/>
    </source>
</evidence>
<keyword evidence="7 11" id="KW-0560">Oxidoreductase</keyword>
<dbReference type="Gene3D" id="3.50.50.60">
    <property type="entry name" value="FAD/NAD(P)-binding domain"/>
    <property type="match status" value="1"/>
</dbReference>
<gene>
    <name evidence="12" type="ORF">CDL15_Pgr011702</name>
    <name evidence="13" type="ORF">CRG98_018922</name>
</gene>
<evidence type="ECO:0000256" key="7">
    <source>
        <dbReference type="ARBA" id="ARBA00023002"/>
    </source>
</evidence>
<keyword evidence="8 11" id="KW-0503">Monooxygenase</keyword>
<dbReference type="PRINTS" id="PR00469">
    <property type="entry name" value="PNDRDTASEII"/>
</dbReference>
<comment type="cofactor">
    <cofactor evidence="1 11">
        <name>FAD</name>
        <dbReference type="ChEBI" id="CHEBI:57692"/>
    </cofactor>
</comment>
<dbReference type="Proteomes" id="UP000233551">
    <property type="component" value="Unassembled WGS sequence"/>
</dbReference>
<keyword evidence="5 11" id="KW-0274">FAD</keyword>
<evidence type="ECO:0000256" key="11">
    <source>
        <dbReference type="RuleBase" id="RU361177"/>
    </source>
</evidence>
<accession>A0A218WVW3</accession>
<dbReference type="GeneID" id="116192362"/>
<organism evidence="12 14">
    <name type="scientific">Punica granatum</name>
    <name type="common">Pomegranate</name>
    <dbReference type="NCBI Taxonomy" id="22663"/>
    <lineage>
        <taxon>Eukaryota</taxon>
        <taxon>Viridiplantae</taxon>
        <taxon>Streptophyta</taxon>
        <taxon>Embryophyta</taxon>
        <taxon>Tracheophyta</taxon>
        <taxon>Spermatophyta</taxon>
        <taxon>Magnoliopsida</taxon>
        <taxon>eudicotyledons</taxon>
        <taxon>Gunneridae</taxon>
        <taxon>Pentapetalae</taxon>
        <taxon>rosids</taxon>
        <taxon>malvids</taxon>
        <taxon>Myrtales</taxon>
        <taxon>Lythraceae</taxon>
        <taxon>Punica</taxon>
    </lineage>
</organism>
<dbReference type="InterPro" id="IPR050982">
    <property type="entry name" value="Auxin_biosynth/cation_transpt"/>
</dbReference>
<evidence type="ECO:0000256" key="10">
    <source>
        <dbReference type="ARBA" id="ARBA00047707"/>
    </source>
</evidence>
<evidence type="ECO:0000256" key="3">
    <source>
        <dbReference type="ARBA" id="ARBA00009183"/>
    </source>
</evidence>
<reference evidence="13 15" key="3">
    <citation type="submission" date="2017-11" db="EMBL/GenBank/DDBJ databases">
        <title>De-novo sequencing of pomegranate (Punica granatum L.) genome.</title>
        <authorList>
            <person name="Akparov Z."/>
            <person name="Amiraslanov A."/>
            <person name="Hajiyeva S."/>
            <person name="Abbasov M."/>
            <person name="Kaur K."/>
            <person name="Hamwieh A."/>
            <person name="Solovyev V."/>
            <person name="Salamov A."/>
            <person name="Braich B."/>
            <person name="Kosarev P."/>
            <person name="Mahmoud A."/>
            <person name="Hajiyev E."/>
            <person name="Babayeva S."/>
            <person name="Izzatullayeva V."/>
            <person name="Mammadov A."/>
            <person name="Mammadov A."/>
            <person name="Sharifova S."/>
            <person name="Ojaghi J."/>
            <person name="Eynullazada K."/>
            <person name="Bayramov B."/>
            <person name="Abdulazimova A."/>
            <person name="Shahmuradov I."/>
        </authorList>
    </citation>
    <scope>NUCLEOTIDE SEQUENCE [LARGE SCALE GENOMIC DNA]</scope>
    <source>
        <strain evidence="13">AG2017</strain>
        <strain evidence="15">cv. AG2017</strain>
        <tissue evidence="13">Leaf</tissue>
    </source>
</reference>
<dbReference type="GO" id="GO:0050661">
    <property type="term" value="F:NADP binding"/>
    <property type="evidence" value="ECO:0007669"/>
    <property type="project" value="InterPro"/>
</dbReference>
<dbReference type="GO" id="GO:0050660">
    <property type="term" value="F:flavin adenine dinucleotide binding"/>
    <property type="evidence" value="ECO:0007669"/>
    <property type="project" value="InterPro"/>
</dbReference>
<dbReference type="Pfam" id="PF00743">
    <property type="entry name" value="FMO-like"/>
    <property type="match status" value="1"/>
</dbReference>
<dbReference type="EMBL" id="MTKT01002940">
    <property type="protein sequence ID" value="OWM76977.1"/>
    <property type="molecule type" value="Genomic_DNA"/>
</dbReference>
<comment type="pathway">
    <text evidence="2">Plant hormone metabolism; auxin biosynthesis.</text>
</comment>
<dbReference type="PANTHER" id="PTHR43539">
    <property type="entry name" value="FLAVIN-BINDING MONOOXYGENASE-LIKE PROTEIN (AFU_ORTHOLOGUE AFUA_4G09220)"/>
    <property type="match status" value="1"/>
</dbReference>
<dbReference type="AlphaFoldDB" id="A0A218WVW3"/>
<dbReference type="InterPro" id="IPR036188">
    <property type="entry name" value="FAD/NAD-bd_sf"/>
</dbReference>
<evidence type="ECO:0000256" key="5">
    <source>
        <dbReference type="ARBA" id="ARBA00022827"/>
    </source>
</evidence>
<reference evidence="12" key="2">
    <citation type="submission" date="2017-06" db="EMBL/GenBank/DDBJ databases">
        <title>The pomegranate genome and the genomics of punicalagin biosynthesis.</title>
        <authorList>
            <person name="Xu C."/>
        </authorList>
    </citation>
    <scope>NUCLEOTIDE SEQUENCE [LARGE SCALE GENOMIC DNA]</scope>
    <source>
        <tissue evidence="12">Fresh leaf</tissue>
    </source>
</reference>
<sequence length="387" mass="43185">MEPIKEVTVVIVGAGPAGLATSACLNYARVSNIVLERENVCASLWKNRAYDRLKLHLGKEFCNLPHMPFPSDWPRFIPRKDFVNYLDNYTSSFNIEPYYMRTVLSASYDPTYEKWHIVARNDSSKGQGCETYCAKFLVVATGENSEGVIPNVPGLNGFSGEWMHSNAYTNGQMFAGKDVLVVGCGNSGMEIAYDLWNYGANTSIVIRSPVHVLTKDIVYLGMKLLKYLPTFIVDEIVVLFSKLKFRNMAKNYGIERPKQGPFSFKEATGRTPTIDVGAMDKIKEGKITVLPAMTKIEDDIVKFEDGKTARFDAIIFACGYRSTVWNWLKGGEDLFNPKGMPRGRFPNHWKGKNGLYGVGFAGRGLAGISRDAMNIANDIVSSFTSKY</sequence>
<name>A0A218WVW3_PUNGR</name>
<dbReference type="GO" id="GO:0004499">
    <property type="term" value="F:N,N-dimethylaniline monooxygenase activity"/>
    <property type="evidence" value="ECO:0007669"/>
    <property type="project" value="InterPro"/>
</dbReference>
<protein>
    <recommendedName>
        <fullName evidence="11">Flavin-containing monooxygenase</fullName>
        <ecNumber evidence="11">1.-.-.-</ecNumber>
    </recommendedName>
</protein>
<dbReference type="Proteomes" id="UP000197138">
    <property type="component" value="Unassembled WGS sequence"/>
</dbReference>
<evidence type="ECO:0000256" key="8">
    <source>
        <dbReference type="ARBA" id="ARBA00023033"/>
    </source>
</evidence>
<comment type="similarity">
    <text evidence="3 11">Belongs to the FMO family.</text>
</comment>
<keyword evidence="9" id="KW-0073">Auxin biosynthesis</keyword>
<dbReference type="PIRSF" id="PIRSF000332">
    <property type="entry name" value="FMO"/>
    <property type="match status" value="1"/>
</dbReference>
<dbReference type="STRING" id="22663.A0A218WVW3"/>
<evidence type="ECO:0000313" key="12">
    <source>
        <dbReference type="EMBL" id="OWM76977.1"/>
    </source>
</evidence>
<dbReference type="SUPFAM" id="SSF51905">
    <property type="entry name" value="FAD/NAD(P)-binding domain"/>
    <property type="match status" value="2"/>
</dbReference>